<accession>A0A2P2QJY3</accession>
<name>A0A2P2QJY3_RHIMU</name>
<organism evidence="1">
    <name type="scientific">Rhizophora mucronata</name>
    <name type="common">Asiatic mangrove</name>
    <dbReference type="NCBI Taxonomy" id="61149"/>
    <lineage>
        <taxon>Eukaryota</taxon>
        <taxon>Viridiplantae</taxon>
        <taxon>Streptophyta</taxon>
        <taxon>Embryophyta</taxon>
        <taxon>Tracheophyta</taxon>
        <taxon>Spermatophyta</taxon>
        <taxon>Magnoliopsida</taxon>
        <taxon>eudicotyledons</taxon>
        <taxon>Gunneridae</taxon>
        <taxon>Pentapetalae</taxon>
        <taxon>rosids</taxon>
        <taxon>fabids</taxon>
        <taxon>Malpighiales</taxon>
        <taxon>Rhizophoraceae</taxon>
        <taxon>Rhizophora</taxon>
    </lineage>
</organism>
<evidence type="ECO:0000313" key="1">
    <source>
        <dbReference type="EMBL" id="MBX67254.1"/>
    </source>
</evidence>
<protein>
    <submittedName>
        <fullName evidence="1">Uncharacterized protein</fullName>
    </submittedName>
</protein>
<dbReference type="EMBL" id="GGEC01086770">
    <property type="protein sequence ID" value="MBX67254.1"/>
    <property type="molecule type" value="Transcribed_RNA"/>
</dbReference>
<dbReference type="AlphaFoldDB" id="A0A2P2QJY3"/>
<proteinExistence type="predicted"/>
<reference evidence="1" key="1">
    <citation type="submission" date="2018-02" db="EMBL/GenBank/DDBJ databases">
        <title>Rhizophora mucronata_Transcriptome.</title>
        <authorList>
            <person name="Meera S.P."/>
            <person name="Sreeshan A."/>
            <person name="Augustine A."/>
        </authorList>
    </citation>
    <scope>NUCLEOTIDE SEQUENCE</scope>
    <source>
        <tissue evidence="1">Leaf</tissue>
    </source>
</reference>
<sequence length="32" mass="3768">MFRVCKVNIIIITIILGMQMSSSRKHKWKMAC</sequence>